<proteinExistence type="predicted"/>
<dbReference type="HOGENOM" id="CLU_013509_0_0_1"/>
<dbReference type="GO" id="GO:0000724">
    <property type="term" value="P:double-strand break repair via homologous recombination"/>
    <property type="evidence" value="ECO:0007669"/>
    <property type="project" value="TreeGrafter"/>
</dbReference>
<dbReference type="Ensembl" id="ENSTNIT00000003584.1">
    <property type="protein sequence ID" value="ENSTNIP00000003447.1"/>
    <property type="gene ID" value="ENSTNIG00000008507.1"/>
</dbReference>
<evidence type="ECO:0000313" key="4">
    <source>
        <dbReference type="Ensembl" id="ENSTNIP00000003447.1"/>
    </source>
</evidence>
<reference evidence="4" key="2">
    <citation type="submission" date="2025-08" db="UniProtKB">
        <authorList>
            <consortium name="Ensembl"/>
        </authorList>
    </citation>
    <scope>IDENTIFICATION</scope>
</reference>
<dbReference type="InterPro" id="IPR053054">
    <property type="entry name" value="DNA_repair-scaffolding"/>
</dbReference>
<dbReference type="Proteomes" id="UP000007303">
    <property type="component" value="Unassembled WGS sequence"/>
</dbReference>
<dbReference type="InterPro" id="IPR028032">
    <property type="entry name" value="DUF4503"/>
</dbReference>
<dbReference type="PANTHER" id="PTHR34347">
    <property type="entry name" value="DNA REPAIR-SCAFFOLDING PROTEIN SPIDR"/>
    <property type="match status" value="1"/>
</dbReference>
<feature type="domain" description="DUF4502" evidence="2">
    <location>
        <begin position="1"/>
        <end position="130"/>
    </location>
</feature>
<evidence type="ECO:0000313" key="5">
    <source>
        <dbReference type="Proteomes" id="UP000007303"/>
    </source>
</evidence>
<feature type="domain" description="DUF4503" evidence="3">
    <location>
        <begin position="293"/>
        <end position="681"/>
    </location>
</feature>
<dbReference type="GeneTree" id="ENSGT00390000014654"/>
<dbReference type="GO" id="GO:0005654">
    <property type="term" value="C:nucleoplasm"/>
    <property type="evidence" value="ECO:0007669"/>
    <property type="project" value="TreeGrafter"/>
</dbReference>
<dbReference type="GO" id="GO:0070202">
    <property type="term" value="P:regulation of establishment of protein localization to chromosome"/>
    <property type="evidence" value="ECO:0007669"/>
    <property type="project" value="TreeGrafter"/>
</dbReference>
<evidence type="ECO:0000259" key="2">
    <source>
        <dbReference type="Pfam" id="PF14950"/>
    </source>
</evidence>
<dbReference type="AlphaFoldDB" id="H3C5C8"/>
<keyword evidence="5" id="KW-1185">Reference proteome</keyword>
<organism evidence="4 5">
    <name type="scientific">Tetraodon nigroviridis</name>
    <name type="common">Spotted green pufferfish</name>
    <name type="synonym">Chelonodon nigroviridis</name>
    <dbReference type="NCBI Taxonomy" id="99883"/>
    <lineage>
        <taxon>Eukaryota</taxon>
        <taxon>Metazoa</taxon>
        <taxon>Chordata</taxon>
        <taxon>Craniata</taxon>
        <taxon>Vertebrata</taxon>
        <taxon>Euteleostomi</taxon>
        <taxon>Actinopterygii</taxon>
        <taxon>Neopterygii</taxon>
        <taxon>Teleostei</taxon>
        <taxon>Neoteleostei</taxon>
        <taxon>Acanthomorphata</taxon>
        <taxon>Eupercaria</taxon>
        <taxon>Tetraodontiformes</taxon>
        <taxon>Tetradontoidea</taxon>
        <taxon>Tetraodontidae</taxon>
        <taxon>Tetraodon</taxon>
    </lineage>
</organism>
<name>H3C5C8_TETNG</name>
<evidence type="ECO:0000256" key="1">
    <source>
        <dbReference type="SAM" id="MobiDB-lite"/>
    </source>
</evidence>
<feature type="region of interest" description="Disordered" evidence="1">
    <location>
        <begin position="1"/>
        <end position="30"/>
    </location>
</feature>
<protein>
    <submittedName>
        <fullName evidence="4">Scaffold protein involved in DNA repair</fullName>
    </submittedName>
</protein>
<dbReference type="GO" id="GO:0000228">
    <property type="term" value="C:nuclear chromosome"/>
    <property type="evidence" value="ECO:0007669"/>
    <property type="project" value="TreeGrafter"/>
</dbReference>
<evidence type="ECO:0000259" key="3">
    <source>
        <dbReference type="Pfam" id="PF14951"/>
    </source>
</evidence>
<dbReference type="Pfam" id="PF14950">
    <property type="entry name" value="DUF4502"/>
    <property type="match status" value="1"/>
</dbReference>
<dbReference type="PANTHER" id="PTHR34347:SF1">
    <property type="entry name" value="DNA REPAIR-SCAFFOLDING PROTEIN"/>
    <property type="match status" value="1"/>
</dbReference>
<dbReference type="Pfam" id="PF14951">
    <property type="entry name" value="DUF4503"/>
    <property type="match status" value="1"/>
</dbReference>
<reference evidence="4" key="3">
    <citation type="submission" date="2025-09" db="UniProtKB">
        <authorList>
            <consortium name="Ensembl"/>
        </authorList>
    </citation>
    <scope>IDENTIFICATION</scope>
</reference>
<reference evidence="5" key="1">
    <citation type="journal article" date="2004" name="Nature">
        <title>Genome duplication in the teleost fish Tetraodon nigroviridis reveals the early vertebrate proto-karyotype.</title>
        <authorList>
            <person name="Jaillon O."/>
            <person name="Aury J.-M."/>
            <person name="Brunet F."/>
            <person name="Petit J.-L."/>
            <person name="Stange-Thomann N."/>
            <person name="Mauceli E."/>
            <person name="Bouneau L."/>
            <person name="Fischer C."/>
            <person name="Ozouf-Costaz C."/>
            <person name="Bernot A."/>
            <person name="Nicaud S."/>
            <person name="Jaffe D."/>
            <person name="Fisher S."/>
            <person name="Lutfalla G."/>
            <person name="Dossat C."/>
            <person name="Segurens B."/>
            <person name="Dasilva C."/>
            <person name="Salanoubat M."/>
            <person name="Levy M."/>
            <person name="Boudet N."/>
            <person name="Castellano S."/>
            <person name="Anthouard V."/>
            <person name="Jubin C."/>
            <person name="Castelli V."/>
            <person name="Katinka M."/>
            <person name="Vacherie B."/>
            <person name="Biemont C."/>
            <person name="Skalli Z."/>
            <person name="Cattolico L."/>
            <person name="Poulain J."/>
            <person name="De Berardinis V."/>
            <person name="Cruaud C."/>
            <person name="Duprat S."/>
            <person name="Brottier P."/>
            <person name="Coutanceau J.-P."/>
            <person name="Gouzy J."/>
            <person name="Parra G."/>
            <person name="Lardier G."/>
            <person name="Chapple C."/>
            <person name="McKernan K.J."/>
            <person name="McEwan P."/>
            <person name="Bosak S."/>
            <person name="Kellis M."/>
            <person name="Volff J.-N."/>
            <person name="Guigo R."/>
            <person name="Zody M.C."/>
            <person name="Mesirov J."/>
            <person name="Lindblad-Toh K."/>
            <person name="Birren B."/>
            <person name="Nusbaum C."/>
            <person name="Kahn D."/>
            <person name="Robinson-Rechavi M."/>
            <person name="Laudet V."/>
            <person name="Schachter V."/>
            <person name="Quetier F."/>
            <person name="Saurin W."/>
            <person name="Scarpelli C."/>
            <person name="Wincker P."/>
            <person name="Lander E.S."/>
            <person name="Weissenbach J."/>
            <person name="Roest Crollius H."/>
        </authorList>
    </citation>
    <scope>NUCLEOTIDE SEQUENCE [LARGE SCALE GENOMIC DNA]</scope>
</reference>
<dbReference type="InterPro" id="IPR028026">
    <property type="entry name" value="DUF4502"/>
</dbReference>
<accession>H3C5C8</accession>
<sequence>TPPRTTDGQPKTPDDSGKKKPKFQSGGLAERLSRLQSRQRSAVSFWRHQSLSDASAATADRPGVLVLEVLEVLEECSMRVARCERHRPGGDDSQSEAKARALVLFSRETVAHLMPAPRDIIHIYPPWQSLSIEGFRSSVILNTHLSQKVHSAPKAASCLLSKSSFVKAEARTVSQAFFLPKVMNEDSIRNCTYAAVDLSSLVFVHSSTSSASYLNLEGPGTLARLSLSLLEVVEGLGQAGSVGQDVEVVVQRVYGAAVADASALSFLKPRVQSGTPCPHPTEKGKTRLCALVQDSYGMFSVVQLHLLPHSDDLHRYGHMWQGRTCLLRGVKVVQRVTRARCSRLFSLIDSLWPPAMPLGDHRHPPSTPSESRAAGPAPSFCYLLSGEERSVQPAEGSPPSPLYLPPTLQTLRAILQTELKSFRCSFVATVIYKRFMQGGRAGQGELWLVLSDPSLQQDQPERPRRRTLALCVSASCLLTSSVVRALESPAGCRMSFRDVVREHGLLHCVEQSVIQTCPVDPERIGSPAEPPALPQPVRLDPLSPEMTPNSLCSLSGVIVGVDEDTAYSWPVCSRCRSDNLELLPRRNDSFHCGSCESVVDKPDTRIQLEVYLSSSFGDCTLKVKLQQKTIESILNAAALEGDQFTGYDVESVLGKEVGPLAVYVRAVSRTASLRMGLEEINPTKNMAATSYFPVP</sequence>